<keyword evidence="5 7" id="KW-1133">Transmembrane helix</keyword>
<accession>A0A146G8N9</accession>
<dbReference type="GO" id="GO:0005886">
    <property type="term" value="C:plasma membrane"/>
    <property type="evidence" value="ECO:0007669"/>
    <property type="project" value="UniProtKB-SubCell"/>
</dbReference>
<dbReference type="EMBL" id="BDCO01000002">
    <property type="protein sequence ID" value="GAT33870.1"/>
    <property type="molecule type" value="Genomic_DNA"/>
</dbReference>
<dbReference type="PANTHER" id="PTHR30509:SF9">
    <property type="entry name" value="MULTIDRUG RESISTANCE PROTEIN MDTO"/>
    <property type="match status" value="1"/>
</dbReference>
<evidence type="ECO:0000256" key="3">
    <source>
        <dbReference type="ARBA" id="ARBA00022475"/>
    </source>
</evidence>
<sequence length="743" mass="82549">MANLATPRPTAPAPVAAESWIDWEACKYGIKFGLAGTLAFFIALYIRLDNPTWAVITTFVLMIAQYVGAVAEKALFRFIGTIVGGLMGYLLTGSLEQNPVIYLLLLGSIVGSCTAMMGQSRYPYAFMLAGLTTAVVAGNGFGNPDSSWKYMLWRIEEVSLGIIVTVLVQSTLWPRFARTEFLANVQKAFRDLHQCFCNSSRILLEGQNPSALARIRVFPERITALRTLLEFGSKESSAFRKRLPIYFDVTTCLSRIGNAIATLSHTLPADSKYRPCLAEPLEELHHAIGTALEDLGHPSTTVESRSKSREAIHLALKHFEEAVQRLRHDIALKNVTVEEALEVGLHGLAMDSVRAQLEHIHQLVDSIPEKPVFSRQEIDALLPPLPPPFWIKAGVKSAVATILAMVISNWLNPPGQSMFILGAWVFTAFNAASPGGRGDMRAFHYVIYATASMAILCILLLFATPMMASYEVTNTLLFAALFLWGYLTYKTRGMTIPMQFGLLSIVGVLGLNAQKPVQFQSIADLFFGIVLALLLSAVIQRLLWPSLPQFEIRDRFFEFIRFCQKILAEGSTSLALWERARMTLIPSEIAQRSSNLTPPLVPPGEQEKVSAYMATLQFCGSHMLALSGNLSPLLPAQFVEEAREQTDHIANLWKSHLEAHTKSLQTAIPAPVAPKPLEEAMQKWTSWVTRFRTWMLANDYPIIDAFRILGFCALYIETSREISNADRQLAELKLSSYLGDFKL</sequence>
<dbReference type="AlphaFoldDB" id="A0A146G8N9"/>
<dbReference type="PANTHER" id="PTHR30509">
    <property type="entry name" value="P-HYDROXYBENZOIC ACID EFFLUX PUMP SUBUNIT-RELATED"/>
    <property type="match status" value="1"/>
</dbReference>
<feature type="transmembrane region" description="Helical" evidence="7">
    <location>
        <begin position="417"/>
        <end position="433"/>
    </location>
</feature>
<evidence type="ECO:0000256" key="2">
    <source>
        <dbReference type="ARBA" id="ARBA00022448"/>
    </source>
</evidence>
<proteinExistence type="predicted"/>
<feature type="transmembrane region" description="Helical" evidence="7">
    <location>
        <begin position="53"/>
        <end position="69"/>
    </location>
</feature>
<dbReference type="STRING" id="690879.TSACC_22290"/>
<evidence type="ECO:0000313" key="8">
    <source>
        <dbReference type="EMBL" id="GAT33870.1"/>
    </source>
</evidence>
<dbReference type="OrthoDB" id="1653617at2"/>
<evidence type="ECO:0000256" key="6">
    <source>
        <dbReference type="ARBA" id="ARBA00023136"/>
    </source>
</evidence>
<reference evidence="9" key="1">
    <citation type="journal article" date="2017" name="Genome Announc.">
        <title>Draft Genome Sequence of Terrimicrobium sacchariphilum NM-5T, a Facultative Anaerobic Soil Bacterium of the Class Spartobacteria.</title>
        <authorList>
            <person name="Qiu Y.L."/>
            <person name="Tourlousse D.M."/>
            <person name="Matsuura N."/>
            <person name="Ohashi A."/>
            <person name="Sekiguchi Y."/>
        </authorList>
    </citation>
    <scope>NUCLEOTIDE SEQUENCE [LARGE SCALE GENOMIC DNA]</scope>
    <source>
        <strain evidence="9">NM-5</strain>
    </source>
</reference>
<name>A0A146G8N9_TERSA</name>
<feature type="transmembrane region" description="Helical" evidence="7">
    <location>
        <begin position="124"/>
        <end position="142"/>
    </location>
</feature>
<comment type="caution">
    <text evidence="8">The sequence shown here is derived from an EMBL/GenBank/DDBJ whole genome shotgun (WGS) entry which is preliminary data.</text>
</comment>
<keyword evidence="4 7" id="KW-0812">Transmembrane</keyword>
<evidence type="ECO:0000256" key="5">
    <source>
        <dbReference type="ARBA" id="ARBA00022989"/>
    </source>
</evidence>
<evidence type="ECO:0000256" key="7">
    <source>
        <dbReference type="SAM" id="Phobius"/>
    </source>
</evidence>
<keyword evidence="2" id="KW-0813">Transport</keyword>
<keyword evidence="9" id="KW-1185">Reference proteome</keyword>
<feature type="transmembrane region" description="Helical" evidence="7">
    <location>
        <begin position="445"/>
        <end position="466"/>
    </location>
</feature>
<feature type="transmembrane region" description="Helical" evidence="7">
    <location>
        <begin position="28"/>
        <end position="46"/>
    </location>
</feature>
<evidence type="ECO:0000313" key="9">
    <source>
        <dbReference type="Proteomes" id="UP000076023"/>
    </source>
</evidence>
<dbReference type="InterPro" id="IPR006726">
    <property type="entry name" value="PHBA_efflux_AaeB/fusaric-R"/>
</dbReference>
<feature type="transmembrane region" description="Helical" evidence="7">
    <location>
        <begin position="75"/>
        <end position="92"/>
    </location>
</feature>
<keyword evidence="3" id="KW-1003">Cell membrane</keyword>
<feature type="transmembrane region" description="Helical" evidence="7">
    <location>
        <begin position="496"/>
        <end position="513"/>
    </location>
</feature>
<protein>
    <recommendedName>
        <fullName evidence="10">Fusaric acid resistance protein-like</fullName>
    </recommendedName>
</protein>
<feature type="transmembrane region" description="Helical" evidence="7">
    <location>
        <begin position="525"/>
        <end position="544"/>
    </location>
</feature>
<keyword evidence="6 7" id="KW-0472">Membrane</keyword>
<dbReference type="Proteomes" id="UP000076023">
    <property type="component" value="Unassembled WGS sequence"/>
</dbReference>
<feature type="transmembrane region" description="Helical" evidence="7">
    <location>
        <begin position="472"/>
        <end position="489"/>
    </location>
</feature>
<dbReference type="RefSeq" id="WP_075079552.1">
    <property type="nucleotide sequence ID" value="NZ_BDCO01000002.1"/>
</dbReference>
<feature type="transmembrane region" description="Helical" evidence="7">
    <location>
        <begin position="99"/>
        <end position="118"/>
    </location>
</feature>
<evidence type="ECO:0008006" key="10">
    <source>
        <dbReference type="Google" id="ProtNLM"/>
    </source>
</evidence>
<dbReference type="InParanoid" id="A0A146G8N9"/>
<evidence type="ECO:0000256" key="4">
    <source>
        <dbReference type="ARBA" id="ARBA00022692"/>
    </source>
</evidence>
<evidence type="ECO:0000256" key="1">
    <source>
        <dbReference type="ARBA" id="ARBA00004651"/>
    </source>
</evidence>
<dbReference type="Pfam" id="PF04632">
    <property type="entry name" value="FUSC"/>
    <property type="match status" value="1"/>
</dbReference>
<comment type="subcellular location">
    <subcellularLocation>
        <location evidence="1">Cell membrane</location>
        <topology evidence="1">Multi-pass membrane protein</topology>
    </subcellularLocation>
</comment>
<organism evidence="8 9">
    <name type="scientific">Terrimicrobium sacchariphilum</name>
    <dbReference type="NCBI Taxonomy" id="690879"/>
    <lineage>
        <taxon>Bacteria</taxon>
        <taxon>Pseudomonadati</taxon>
        <taxon>Verrucomicrobiota</taxon>
        <taxon>Terrimicrobiia</taxon>
        <taxon>Terrimicrobiales</taxon>
        <taxon>Terrimicrobiaceae</taxon>
        <taxon>Terrimicrobium</taxon>
    </lineage>
</organism>
<gene>
    <name evidence="8" type="ORF">TSACC_22290</name>
</gene>
<dbReference type="GO" id="GO:0022857">
    <property type="term" value="F:transmembrane transporter activity"/>
    <property type="evidence" value="ECO:0007669"/>
    <property type="project" value="InterPro"/>
</dbReference>